<evidence type="ECO:0000256" key="1">
    <source>
        <dbReference type="SAM" id="Phobius"/>
    </source>
</evidence>
<dbReference type="InterPro" id="IPR005625">
    <property type="entry name" value="PepSY-ass_TM"/>
</dbReference>
<proteinExistence type="predicted"/>
<sequence length="401" mass="44629">MARKPQTNIWLWLHRYMGLVTLVFLAIAAVTGCILCFAKPLDAALNADLFKTKNSGEQISPIAAVEAFQTEHPDLFIHSFPLKVRKGRNILVQVEPKPGATIEYENIFLDGVTGEVIGGREGGPGWGRRHIVEGMLFFHYTLLGGNWGRWIMGVAALGWFAGNLIGFYLTFPKRGPFWANWKKFWTISFRGPPARFLLDLHRASGLWVLIGVTVLAFTSVAMNFFFEAFTPAVQAVSPAKPSPWDAPAPQTAPNLDPIDFAGALEKGTLWVTAERPAWKPTKMLTDPERDLVGVLYTRNGYENYSGLGPIFYWMKGRTGEFVYEDNPYRDSAGRKLSRSLYPLHSGEIAGWFGVAIIFLLGLATTEMCVSGLYVWWRKRGPRIAQKKAARQSAPQKAATGA</sequence>
<dbReference type="PANTHER" id="PTHR34219">
    <property type="entry name" value="IRON-REGULATED INNER MEMBRANE PROTEIN-RELATED"/>
    <property type="match status" value="1"/>
</dbReference>
<accession>A0ABW1L1J0</accession>
<dbReference type="Proteomes" id="UP001596116">
    <property type="component" value="Unassembled WGS sequence"/>
</dbReference>
<name>A0ABW1L1J0_9PROT</name>
<keyword evidence="1" id="KW-1133">Transmembrane helix</keyword>
<feature type="transmembrane region" description="Helical" evidence="1">
    <location>
        <begin position="348"/>
        <end position="376"/>
    </location>
</feature>
<evidence type="ECO:0000313" key="3">
    <source>
        <dbReference type="Proteomes" id="UP001596116"/>
    </source>
</evidence>
<comment type="caution">
    <text evidence="2">The sequence shown here is derived from an EMBL/GenBank/DDBJ whole genome shotgun (WGS) entry which is preliminary data.</text>
</comment>
<dbReference type="EMBL" id="JBHPON010000003">
    <property type="protein sequence ID" value="MFC6037346.1"/>
    <property type="molecule type" value="Genomic_DNA"/>
</dbReference>
<keyword evidence="3" id="KW-1185">Reference proteome</keyword>
<evidence type="ECO:0000313" key="2">
    <source>
        <dbReference type="EMBL" id="MFC6037346.1"/>
    </source>
</evidence>
<keyword evidence="1" id="KW-0472">Membrane</keyword>
<protein>
    <submittedName>
        <fullName evidence="2">PepSY-associated TM helix domain-containing protein</fullName>
    </submittedName>
</protein>
<dbReference type="PANTHER" id="PTHR34219:SF5">
    <property type="entry name" value="BLR4505 PROTEIN"/>
    <property type="match status" value="1"/>
</dbReference>
<feature type="transmembrane region" description="Helical" evidence="1">
    <location>
        <begin position="205"/>
        <end position="226"/>
    </location>
</feature>
<feature type="transmembrane region" description="Helical" evidence="1">
    <location>
        <begin position="150"/>
        <end position="171"/>
    </location>
</feature>
<dbReference type="PROSITE" id="PS51257">
    <property type="entry name" value="PROKAR_LIPOPROTEIN"/>
    <property type="match status" value="1"/>
</dbReference>
<keyword evidence="1" id="KW-0812">Transmembrane</keyword>
<reference evidence="2 3" key="1">
    <citation type="submission" date="2024-09" db="EMBL/GenBank/DDBJ databases">
        <authorList>
            <person name="Zhang Z.-H."/>
        </authorList>
    </citation>
    <scope>NUCLEOTIDE SEQUENCE [LARGE SCALE GENOMIC DNA]</scope>
    <source>
        <strain evidence="2 3">HHTR114</strain>
    </source>
</reference>
<dbReference type="RefSeq" id="WP_379881258.1">
    <property type="nucleotide sequence ID" value="NZ_JBHPON010000003.1"/>
</dbReference>
<gene>
    <name evidence="2" type="ORF">ACFMB1_17445</name>
</gene>
<organism evidence="2 3">
    <name type="scientific">Hyphococcus aureus</name>
    <dbReference type="NCBI Taxonomy" id="2666033"/>
    <lineage>
        <taxon>Bacteria</taxon>
        <taxon>Pseudomonadati</taxon>
        <taxon>Pseudomonadota</taxon>
        <taxon>Alphaproteobacteria</taxon>
        <taxon>Parvularculales</taxon>
        <taxon>Parvularculaceae</taxon>
        <taxon>Hyphococcus</taxon>
    </lineage>
</organism>
<dbReference type="Pfam" id="PF03929">
    <property type="entry name" value="PepSY_TM"/>
    <property type="match status" value="1"/>
</dbReference>